<keyword evidence="3" id="KW-1185">Reference proteome</keyword>
<dbReference type="InterPro" id="IPR019734">
    <property type="entry name" value="TPR_rpt"/>
</dbReference>
<gene>
    <name evidence="2" type="ordered locus">Sgly_3304</name>
</gene>
<accession>F0T2D9</accession>
<dbReference type="eggNOG" id="COG1655">
    <property type="taxonomic scope" value="Bacteria"/>
</dbReference>
<feature type="repeat" description="TPR" evidence="1">
    <location>
        <begin position="179"/>
        <end position="212"/>
    </location>
</feature>
<dbReference type="Pfam" id="PF09986">
    <property type="entry name" value="DUF2225"/>
    <property type="match status" value="1"/>
</dbReference>
<protein>
    <submittedName>
        <fullName evidence="2">Uncharacterized protein</fullName>
    </submittedName>
</protein>
<dbReference type="Proteomes" id="UP000007488">
    <property type="component" value="Chromosome"/>
</dbReference>
<proteinExistence type="predicted"/>
<organism evidence="2 3">
    <name type="scientific">Syntrophobotulus glycolicus (strain DSM 8271 / FlGlyR)</name>
    <dbReference type="NCBI Taxonomy" id="645991"/>
    <lineage>
        <taxon>Bacteria</taxon>
        <taxon>Bacillati</taxon>
        <taxon>Bacillota</taxon>
        <taxon>Clostridia</taxon>
        <taxon>Eubacteriales</taxon>
        <taxon>Desulfitobacteriaceae</taxon>
        <taxon>Syntrophobotulus</taxon>
    </lineage>
</organism>
<keyword evidence="1" id="KW-0802">TPR repeat</keyword>
<reference evidence="2 3" key="1">
    <citation type="journal article" date="2011" name="Stand. Genomic Sci.">
        <title>Complete genome sequence of Syntrophobotulus glycolicus type strain (FlGlyR).</title>
        <authorList>
            <person name="Han C."/>
            <person name="Mwirichia R."/>
            <person name="Chertkov O."/>
            <person name="Held B."/>
            <person name="Lapidus A."/>
            <person name="Nolan M."/>
            <person name="Lucas S."/>
            <person name="Hammon N."/>
            <person name="Deshpande S."/>
            <person name="Cheng J.F."/>
            <person name="Tapia R."/>
            <person name="Goodwin L."/>
            <person name="Pitluck S."/>
            <person name="Huntemann M."/>
            <person name="Liolios K."/>
            <person name="Ivanova N."/>
            <person name="Pagani I."/>
            <person name="Mavromatis K."/>
            <person name="Ovchinikova G."/>
            <person name="Pati A."/>
            <person name="Chen A."/>
            <person name="Palaniappan K."/>
            <person name="Land M."/>
            <person name="Hauser L."/>
            <person name="Brambilla E.M."/>
            <person name="Rohde M."/>
            <person name="Spring S."/>
            <person name="Sikorski J."/>
            <person name="Goker M."/>
            <person name="Woyke T."/>
            <person name="Bristow J."/>
            <person name="Eisen J.A."/>
            <person name="Markowitz V."/>
            <person name="Hugenholtz P."/>
            <person name="Kyrpides N.C."/>
            <person name="Klenk H.P."/>
            <person name="Detter J.C."/>
        </authorList>
    </citation>
    <scope>NUCLEOTIDE SEQUENCE [LARGE SCALE GENOMIC DNA]</scope>
    <source>
        <strain evidence="3">DSM 8271 / FlGlyR</strain>
    </source>
</reference>
<evidence type="ECO:0000313" key="2">
    <source>
        <dbReference type="EMBL" id="ADY57567.1"/>
    </source>
</evidence>
<dbReference type="HOGENOM" id="CLU_074582_1_0_9"/>
<dbReference type="KEGG" id="sgy:Sgly_3304"/>
<dbReference type="PROSITE" id="PS50005">
    <property type="entry name" value="TPR"/>
    <property type="match status" value="1"/>
</dbReference>
<sequence>MKMSNEKRQVEPLYDKNVKCIFCGKHFKTKKVRSTFAKSFKTDSDFCPHYQEESENPLYYYVNVCPACGFAFSDEFSDYIGALTKKKIESQIADKWDRSFYCSDRDREKGIRTYKLAIYSAELAEQRHIVFANLCMRLAWIYRKQGDLDSEKRFLALAAKEYETSFINTDFAGTAMTEIQILYLIGELNRRLGNYQESLQYFQSVVEHEDRSRYIKLVNLARDQWKMAIEEYRGNQQSEPI</sequence>
<name>F0T2D9_SYNGF</name>
<dbReference type="AlphaFoldDB" id="F0T2D9"/>
<dbReference type="EMBL" id="CP002547">
    <property type="protein sequence ID" value="ADY57567.1"/>
    <property type="molecule type" value="Genomic_DNA"/>
</dbReference>
<dbReference type="SUPFAM" id="SSF48452">
    <property type="entry name" value="TPR-like"/>
    <property type="match status" value="1"/>
</dbReference>
<dbReference type="InterPro" id="IPR018708">
    <property type="entry name" value="DUF2225"/>
</dbReference>
<dbReference type="InterPro" id="IPR011990">
    <property type="entry name" value="TPR-like_helical_dom_sf"/>
</dbReference>
<evidence type="ECO:0000313" key="3">
    <source>
        <dbReference type="Proteomes" id="UP000007488"/>
    </source>
</evidence>
<dbReference type="SMART" id="SM00028">
    <property type="entry name" value="TPR"/>
    <property type="match status" value="2"/>
</dbReference>
<dbReference type="STRING" id="645991.Sgly_3304"/>
<evidence type="ECO:0000256" key="1">
    <source>
        <dbReference type="PROSITE-ProRule" id="PRU00339"/>
    </source>
</evidence>
<dbReference type="Gene3D" id="1.25.40.10">
    <property type="entry name" value="Tetratricopeptide repeat domain"/>
    <property type="match status" value="1"/>
</dbReference>
<reference evidence="3" key="2">
    <citation type="submission" date="2011-02" db="EMBL/GenBank/DDBJ databases">
        <title>The complete genome of Syntrophobotulus glycolicus DSM 8271.</title>
        <authorList>
            <person name="Lucas S."/>
            <person name="Copeland A."/>
            <person name="Lapidus A."/>
            <person name="Bruce D."/>
            <person name="Goodwin L."/>
            <person name="Pitluck S."/>
            <person name="Kyrpides N."/>
            <person name="Mavromatis K."/>
            <person name="Pagani I."/>
            <person name="Ivanova N."/>
            <person name="Mikhailova N."/>
            <person name="Chertkov O."/>
            <person name="Held B."/>
            <person name="Detter J.C."/>
            <person name="Tapia R."/>
            <person name="Han C."/>
            <person name="Land M."/>
            <person name="Hauser L."/>
            <person name="Markowitz V."/>
            <person name="Cheng J.-F."/>
            <person name="Hugenholtz P."/>
            <person name="Woyke T."/>
            <person name="Wu D."/>
            <person name="Spring S."/>
            <person name="Schroeder M."/>
            <person name="Brambilla E."/>
            <person name="Klenk H.-P."/>
            <person name="Eisen J.A."/>
        </authorList>
    </citation>
    <scope>NUCLEOTIDE SEQUENCE [LARGE SCALE GENOMIC DNA]</scope>
    <source>
        <strain evidence="3">DSM 8271 / FlGlyR</strain>
    </source>
</reference>